<organism evidence="2 3">
    <name type="scientific">Mycena maculata</name>
    <dbReference type="NCBI Taxonomy" id="230809"/>
    <lineage>
        <taxon>Eukaryota</taxon>
        <taxon>Fungi</taxon>
        <taxon>Dikarya</taxon>
        <taxon>Basidiomycota</taxon>
        <taxon>Agaricomycotina</taxon>
        <taxon>Agaricomycetes</taxon>
        <taxon>Agaricomycetidae</taxon>
        <taxon>Agaricales</taxon>
        <taxon>Marasmiineae</taxon>
        <taxon>Mycenaceae</taxon>
        <taxon>Mycena</taxon>
    </lineage>
</organism>
<proteinExistence type="predicted"/>
<evidence type="ECO:0000313" key="3">
    <source>
        <dbReference type="Proteomes" id="UP001215280"/>
    </source>
</evidence>
<dbReference type="CDD" id="cd21037">
    <property type="entry name" value="MLKL_NTD"/>
    <property type="match status" value="1"/>
</dbReference>
<accession>A0AAD7K3G0</accession>
<name>A0AAD7K3G0_9AGAR</name>
<dbReference type="GO" id="GO:0007166">
    <property type="term" value="P:cell surface receptor signaling pathway"/>
    <property type="evidence" value="ECO:0007669"/>
    <property type="project" value="InterPro"/>
</dbReference>
<dbReference type="InterPro" id="IPR059179">
    <property type="entry name" value="MLKL-like_MCAfunc"/>
</dbReference>
<evidence type="ECO:0000313" key="2">
    <source>
        <dbReference type="EMBL" id="KAJ7777516.1"/>
    </source>
</evidence>
<evidence type="ECO:0000256" key="1">
    <source>
        <dbReference type="SAM" id="MobiDB-lite"/>
    </source>
</evidence>
<dbReference type="AlphaFoldDB" id="A0AAD7K3G0"/>
<feature type="compositionally biased region" description="Basic and acidic residues" evidence="1">
    <location>
        <begin position="15"/>
        <end position="25"/>
    </location>
</feature>
<reference evidence="2" key="1">
    <citation type="submission" date="2023-03" db="EMBL/GenBank/DDBJ databases">
        <title>Massive genome expansion in bonnet fungi (Mycena s.s.) driven by repeated elements and novel gene families across ecological guilds.</title>
        <authorList>
            <consortium name="Lawrence Berkeley National Laboratory"/>
            <person name="Harder C.B."/>
            <person name="Miyauchi S."/>
            <person name="Viragh M."/>
            <person name="Kuo A."/>
            <person name="Thoen E."/>
            <person name="Andreopoulos B."/>
            <person name="Lu D."/>
            <person name="Skrede I."/>
            <person name="Drula E."/>
            <person name="Henrissat B."/>
            <person name="Morin E."/>
            <person name="Kohler A."/>
            <person name="Barry K."/>
            <person name="LaButti K."/>
            <person name="Morin E."/>
            <person name="Salamov A."/>
            <person name="Lipzen A."/>
            <person name="Mereny Z."/>
            <person name="Hegedus B."/>
            <person name="Baldrian P."/>
            <person name="Stursova M."/>
            <person name="Weitz H."/>
            <person name="Taylor A."/>
            <person name="Grigoriev I.V."/>
            <person name="Nagy L.G."/>
            <person name="Martin F."/>
            <person name="Kauserud H."/>
        </authorList>
    </citation>
    <scope>NUCLEOTIDE SEQUENCE</scope>
    <source>
        <strain evidence="2">CBHHK188m</strain>
    </source>
</reference>
<sequence>MSPVMSPPHPYASHTDARTHHDVDHTSTRLDKITGYLTAAATTLGNYADIFGTPFLKLISSLTLSLVTSLQTVRRKREECAELLERVHALLYAIISLHAGSDVVVENLPPATLDCIGKFMQTLQKIHVFVDAQQEAIGKIRQFLRQSENNTLLRDCNTGLDRALNILKAHVGPSVLRRITNMQRDSQKMHEEVLELIATVSDGTASDRISMACDQYYIALLELQ</sequence>
<feature type="region of interest" description="Disordered" evidence="1">
    <location>
        <begin position="1"/>
        <end position="25"/>
    </location>
</feature>
<dbReference type="Proteomes" id="UP001215280">
    <property type="component" value="Unassembled WGS sequence"/>
</dbReference>
<feature type="compositionally biased region" description="Pro residues" evidence="1">
    <location>
        <begin position="1"/>
        <end position="10"/>
    </location>
</feature>
<dbReference type="InterPro" id="IPR036537">
    <property type="entry name" value="Adaptor_Cbl_N_dom_sf"/>
</dbReference>
<dbReference type="EMBL" id="JARJLG010000010">
    <property type="protein sequence ID" value="KAJ7777516.1"/>
    <property type="molecule type" value="Genomic_DNA"/>
</dbReference>
<dbReference type="Gene3D" id="1.20.930.20">
    <property type="entry name" value="Adaptor protein Cbl, N-terminal domain"/>
    <property type="match status" value="1"/>
</dbReference>
<keyword evidence="3" id="KW-1185">Reference proteome</keyword>
<comment type="caution">
    <text evidence="2">The sequence shown here is derived from an EMBL/GenBank/DDBJ whole genome shotgun (WGS) entry which is preliminary data.</text>
</comment>
<gene>
    <name evidence="2" type="ORF">DFH07DRAFT_9309</name>
</gene>
<protein>
    <submittedName>
        <fullName evidence="2">Uncharacterized protein</fullName>
    </submittedName>
</protein>